<keyword evidence="2" id="KW-1133">Transmembrane helix</keyword>
<proteinExistence type="predicted"/>
<evidence type="ECO:0000256" key="1">
    <source>
        <dbReference type="SAM" id="MobiDB-lite"/>
    </source>
</evidence>
<dbReference type="KEGG" id="gtt:GUITHDRAFT_146686"/>
<reference evidence="3 5" key="1">
    <citation type="journal article" date="2012" name="Nature">
        <title>Algal genomes reveal evolutionary mosaicism and the fate of nucleomorphs.</title>
        <authorList>
            <consortium name="DOE Joint Genome Institute"/>
            <person name="Curtis B.A."/>
            <person name="Tanifuji G."/>
            <person name="Burki F."/>
            <person name="Gruber A."/>
            <person name="Irimia M."/>
            <person name="Maruyama S."/>
            <person name="Arias M.C."/>
            <person name="Ball S.G."/>
            <person name="Gile G.H."/>
            <person name="Hirakawa Y."/>
            <person name="Hopkins J.F."/>
            <person name="Kuo A."/>
            <person name="Rensing S.A."/>
            <person name="Schmutz J."/>
            <person name="Symeonidi A."/>
            <person name="Elias M."/>
            <person name="Eveleigh R.J."/>
            <person name="Herman E.K."/>
            <person name="Klute M.J."/>
            <person name="Nakayama T."/>
            <person name="Obornik M."/>
            <person name="Reyes-Prieto A."/>
            <person name="Armbrust E.V."/>
            <person name="Aves S.J."/>
            <person name="Beiko R.G."/>
            <person name="Coutinho P."/>
            <person name="Dacks J.B."/>
            <person name="Durnford D.G."/>
            <person name="Fast N.M."/>
            <person name="Green B.R."/>
            <person name="Grisdale C.J."/>
            <person name="Hempel F."/>
            <person name="Henrissat B."/>
            <person name="Hoppner M.P."/>
            <person name="Ishida K."/>
            <person name="Kim E."/>
            <person name="Koreny L."/>
            <person name="Kroth P.G."/>
            <person name="Liu Y."/>
            <person name="Malik S.B."/>
            <person name="Maier U.G."/>
            <person name="McRose D."/>
            <person name="Mock T."/>
            <person name="Neilson J.A."/>
            <person name="Onodera N.T."/>
            <person name="Poole A.M."/>
            <person name="Pritham E.J."/>
            <person name="Richards T.A."/>
            <person name="Rocap G."/>
            <person name="Roy S.W."/>
            <person name="Sarai C."/>
            <person name="Schaack S."/>
            <person name="Shirato S."/>
            <person name="Slamovits C.H."/>
            <person name="Spencer D.F."/>
            <person name="Suzuki S."/>
            <person name="Worden A.Z."/>
            <person name="Zauner S."/>
            <person name="Barry K."/>
            <person name="Bell C."/>
            <person name="Bharti A.K."/>
            <person name="Crow J.A."/>
            <person name="Grimwood J."/>
            <person name="Kramer R."/>
            <person name="Lindquist E."/>
            <person name="Lucas S."/>
            <person name="Salamov A."/>
            <person name="McFadden G.I."/>
            <person name="Lane C.E."/>
            <person name="Keeling P.J."/>
            <person name="Gray M.W."/>
            <person name="Grigoriev I.V."/>
            <person name="Archibald J.M."/>
        </authorList>
    </citation>
    <scope>NUCLEOTIDE SEQUENCE</scope>
    <source>
        <strain evidence="3 5">CCMP2712</strain>
    </source>
</reference>
<dbReference type="EnsemblProtists" id="EKX35187">
    <property type="protein sequence ID" value="EKX35187"/>
    <property type="gene ID" value="GUITHDRAFT_146686"/>
</dbReference>
<feature type="transmembrane region" description="Helical" evidence="2">
    <location>
        <begin position="190"/>
        <end position="211"/>
    </location>
</feature>
<evidence type="ECO:0000313" key="4">
    <source>
        <dbReference type="EnsemblProtists" id="EKX35187"/>
    </source>
</evidence>
<sequence length="460" mass="52228">MKKIKRVEKDPISSKKSRDSVKILKSNKQYDKDDIIRPRFRKLNTPMGPSRFVPLSTLREIELEDESLPEPSKEYVDYETLKPSNIEELKNEVSDLVEENSLTLEEAADLLDKAYGPERIFVWFVKIIIFNAFMLGTLGFAMSFPNTNSSLPSFTLWSACTVGFASFVSLFGCIFIAFSRRVVELRVGTFMHAINSGLSMLTSVSVLWFFYGLLTIGKKDSPTIINNLSKLLWPLTFPLQGAPFVIGASFIIVLFLLFLVTSYKSTPVNGSNRIFINHGFLFMASFMKAFIQIMSNRGYVVCDLRGNPWAGNANTIYSLWNRSYAIWITVNSLLAISFLISLIGDLKLDKRLGPVNGKYFPYARVVHSAFISIAYLGFMLFDVRSSQGTHDIIQASTSIGRTMKKEKAFHTIYNFCVLGLCALTAVMDIDWFHLVINDRKRSGIDKDKFHSTQMEYKKEQ</sequence>
<reference evidence="4" key="3">
    <citation type="submission" date="2015-06" db="UniProtKB">
        <authorList>
            <consortium name="EnsemblProtists"/>
        </authorList>
    </citation>
    <scope>IDENTIFICATION</scope>
</reference>
<gene>
    <name evidence="3" type="ORF">GUITHDRAFT_146686</name>
</gene>
<dbReference type="Proteomes" id="UP000011087">
    <property type="component" value="Unassembled WGS sequence"/>
</dbReference>
<feature type="transmembrane region" description="Helical" evidence="2">
    <location>
        <begin position="275"/>
        <end position="294"/>
    </location>
</feature>
<evidence type="ECO:0000256" key="2">
    <source>
        <dbReference type="SAM" id="Phobius"/>
    </source>
</evidence>
<dbReference type="HOGENOM" id="CLU_595093_0_0_1"/>
<dbReference type="PaxDb" id="55529-EKX35187"/>
<reference evidence="5" key="2">
    <citation type="submission" date="2012-11" db="EMBL/GenBank/DDBJ databases">
        <authorList>
            <person name="Kuo A."/>
            <person name="Curtis B.A."/>
            <person name="Tanifuji G."/>
            <person name="Burki F."/>
            <person name="Gruber A."/>
            <person name="Irimia M."/>
            <person name="Maruyama S."/>
            <person name="Arias M.C."/>
            <person name="Ball S.G."/>
            <person name="Gile G.H."/>
            <person name="Hirakawa Y."/>
            <person name="Hopkins J.F."/>
            <person name="Rensing S.A."/>
            <person name="Schmutz J."/>
            <person name="Symeonidi A."/>
            <person name="Elias M."/>
            <person name="Eveleigh R.J."/>
            <person name="Herman E.K."/>
            <person name="Klute M.J."/>
            <person name="Nakayama T."/>
            <person name="Obornik M."/>
            <person name="Reyes-Prieto A."/>
            <person name="Armbrust E.V."/>
            <person name="Aves S.J."/>
            <person name="Beiko R.G."/>
            <person name="Coutinho P."/>
            <person name="Dacks J.B."/>
            <person name="Durnford D.G."/>
            <person name="Fast N.M."/>
            <person name="Green B.R."/>
            <person name="Grisdale C."/>
            <person name="Hempe F."/>
            <person name="Henrissat B."/>
            <person name="Hoppner M.P."/>
            <person name="Ishida K.-I."/>
            <person name="Kim E."/>
            <person name="Koreny L."/>
            <person name="Kroth P.G."/>
            <person name="Liu Y."/>
            <person name="Malik S.-B."/>
            <person name="Maier U.G."/>
            <person name="McRose D."/>
            <person name="Mock T."/>
            <person name="Neilson J.A."/>
            <person name="Onodera N.T."/>
            <person name="Poole A.M."/>
            <person name="Pritham E.J."/>
            <person name="Richards T.A."/>
            <person name="Rocap G."/>
            <person name="Roy S.W."/>
            <person name="Sarai C."/>
            <person name="Schaack S."/>
            <person name="Shirato S."/>
            <person name="Slamovits C.H."/>
            <person name="Spencer D.F."/>
            <person name="Suzuki S."/>
            <person name="Worden A.Z."/>
            <person name="Zauner S."/>
            <person name="Barry K."/>
            <person name="Bell C."/>
            <person name="Bharti A.K."/>
            <person name="Crow J.A."/>
            <person name="Grimwood J."/>
            <person name="Kramer R."/>
            <person name="Lindquist E."/>
            <person name="Lucas S."/>
            <person name="Salamov A."/>
            <person name="McFadden G.I."/>
            <person name="Lane C.E."/>
            <person name="Keeling P.J."/>
            <person name="Gray M.W."/>
            <person name="Grigoriev I.V."/>
            <person name="Archibald J.M."/>
        </authorList>
    </citation>
    <scope>NUCLEOTIDE SEQUENCE</scope>
    <source>
        <strain evidence="5">CCMP2712</strain>
    </source>
</reference>
<name>L1IGG9_GUITC</name>
<feature type="transmembrane region" description="Helical" evidence="2">
    <location>
        <begin position="324"/>
        <end position="344"/>
    </location>
</feature>
<feature type="transmembrane region" description="Helical" evidence="2">
    <location>
        <begin position="120"/>
        <end position="142"/>
    </location>
</feature>
<evidence type="ECO:0000313" key="5">
    <source>
        <dbReference type="Proteomes" id="UP000011087"/>
    </source>
</evidence>
<evidence type="ECO:0000313" key="3">
    <source>
        <dbReference type="EMBL" id="EKX35187.1"/>
    </source>
</evidence>
<keyword evidence="5" id="KW-1185">Reference proteome</keyword>
<feature type="transmembrane region" description="Helical" evidence="2">
    <location>
        <begin position="154"/>
        <end position="178"/>
    </location>
</feature>
<dbReference type="GeneID" id="17291905"/>
<dbReference type="EMBL" id="JH993095">
    <property type="protein sequence ID" value="EKX35187.1"/>
    <property type="molecule type" value="Genomic_DNA"/>
</dbReference>
<keyword evidence="2" id="KW-0472">Membrane</keyword>
<feature type="region of interest" description="Disordered" evidence="1">
    <location>
        <begin position="1"/>
        <end position="20"/>
    </location>
</feature>
<dbReference type="RefSeq" id="XP_005822167.1">
    <property type="nucleotide sequence ID" value="XM_005822110.1"/>
</dbReference>
<feature type="transmembrane region" description="Helical" evidence="2">
    <location>
        <begin position="412"/>
        <end position="436"/>
    </location>
</feature>
<accession>L1IGG9</accession>
<feature type="transmembrane region" description="Helical" evidence="2">
    <location>
        <begin position="365"/>
        <end position="381"/>
    </location>
</feature>
<keyword evidence="2" id="KW-0812">Transmembrane</keyword>
<feature type="transmembrane region" description="Helical" evidence="2">
    <location>
        <begin position="241"/>
        <end position="263"/>
    </location>
</feature>
<feature type="compositionally biased region" description="Basic and acidic residues" evidence="1">
    <location>
        <begin position="7"/>
        <end position="20"/>
    </location>
</feature>
<organism evidence="3">
    <name type="scientific">Guillardia theta (strain CCMP2712)</name>
    <name type="common">Cryptophyte</name>
    <dbReference type="NCBI Taxonomy" id="905079"/>
    <lineage>
        <taxon>Eukaryota</taxon>
        <taxon>Cryptophyceae</taxon>
        <taxon>Pyrenomonadales</taxon>
        <taxon>Geminigeraceae</taxon>
        <taxon>Guillardia</taxon>
    </lineage>
</organism>
<protein>
    <submittedName>
        <fullName evidence="3 4">Uncharacterized protein</fullName>
    </submittedName>
</protein>
<dbReference type="AlphaFoldDB" id="L1IGG9"/>